<organism evidence="2 3">
    <name type="scientific">Streptomyces cathayae</name>
    <dbReference type="NCBI Taxonomy" id="3031124"/>
    <lineage>
        <taxon>Bacteria</taxon>
        <taxon>Bacillati</taxon>
        <taxon>Actinomycetota</taxon>
        <taxon>Actinomycetes</taxon>
        <taxon>Kitasatosporales</taxon>
        <taxon>Streptomycetaceae</taxon>
        <taxon>Streptomyces</taxon>
    </lineage>
</organism>
<evidence type="ECO:0000256" key="1">
    <source>
        <dbReference type="SAM" id="MobiDB-lite"/>
    </source>
</evidence>
<dbReference type="Proteomes" id="UP001216440">
    <property type="component" value="Chromosome"/>
</dbReference>
<accession>A0ABY8K8B7</accession>
<keyword evidence="3" id="KW-1185">Reference proteome</keyword>
<feature type="region of interest" description="Disordered" evidence="1">
    <location>
        <begin position="43"/>
        <end position="65"/>
    </location>
</feature>
<reference evidence="2 3" key="1">
    <citation type="submission" date="2023-03" db="EMBL/GenBank/DDBJ databases">
        <authorList>
            <person name="Mo P."/>
        </authorList>
    </citation>
    <scope>NUCLEOTIDE SEQUENCE [LARGE SCALE GENOMIC DNA]</scope>
    <source>
        <strain evidence="2 3">HUAS 5</strain>
    </source>
</reference>
<name>A0ABY8K8B7_9ACTN</name>
<sequence>MLDRMDAVGPHVHASDEAGAWFWEAVWSSCHCSVSRVTVAAESSAAEPGNCSMAGAKPPEDRPGR</sequence>
<protein>
    <submittedName>
        <fullName evidence="2">Uncharacterized protein</fullName>
    </submittedName>
</protein>
<evidence type="ECO:0000313" key="2">
    <source>
        <dbReference type="EMBL" id="WGD43854.1"/>
    </source>
</evidence>
<dbReference type="EMBL" id="CP121682">
    <property type="protein sequence ID" value="WGD43854.1"/>
    <property type="molecule type" value="Genomic_DNA"/>
</dbReference>
<gene>
    <name evidence="2" type="ORF">PYS65_29015</name>
</gene>
<proteinExistence type="predicted"/>
<evidence type="ECO:0000313" key="3">
    <source>
        <dbReference type="Proteomes" id="UP001216440"/>
    </source>
</evidence>